<dbReference type="InterPro" id="IPR000668">
    <property type="entry name" value="Peptidase_C1A_C"/>
</dbReference>
<comment type="caution">
    <text evidence="12">The sequence shown here is derived from an EMBL/GenBank/DDBJ whole genome shotgun (WGS) entry which is preliminary data.</text>
</comment>
<dbReference type="InterPro" id="IPR025660">
    <property type="entry name" value="Pept_his_AS"/>
</dbReference>
<dbReference type="InterPro" id="IPR013128">
    <property type="entry name" value="Peptidase_C1A"/>
</dbReference>
<reference evidence="12" key="1">
    <citation type="submission" date="2023-07" db="EMBL/GenBank/DDBJ databases">
        <authorList>
            <consortium name="CYATHOMIX"/>
        </authorList>
    </citation>
    <scope>NUCLEOTIDE SEQUENCE</scope>
    <source>
        <strain evidence="12">N/A</strain>
    </source>
</reference>
<dbReference type="InterPro" id="IPR038765">
    <property type="entry name" value="Papain-like_cys_pep_sf"/>
</dbReference>
<evidence type="ECO:0000256" key="3">
    <source>
        <dbReference type="ARBA" id="ARBA00022729"/>
    </source>
</evidence>
<dbReference type="SUPFAM" id="SSF54001">
    <property type="entry name" value="Cysteine proteinases"/>
    <property type="match status" value="1"/>
</dbReference>
<evidence type="ECO:0000256" key="8">
    <source>
        <dbReference type="ARBA" id="ARBA00023180"/>
    </source>
</evidence>
<evidence type="ECO:0000256" key="1">
    <source>
        <dbReference type="ARBA" id="ARBA00008455"/>
    </source>
</evidence>
<organism evidence="12 13">
    <name type="scientific">Cylicocyclus nassatus</name>
    <name type="common">Nematode worm</name>
    <dbReference type="NCBI Taxonomy" id="53992"/>
    <lineage>
        <taxon>Eukaryota</taxon>
        <taxon>Metazoa</taxon>
        <taxon>Ecdysozoa</taxon>
        <taxon>Nematoda</taxon>
        <taxon>Chromadorea</taxon>
        <taxon>Rhabditida</taxon>
        <taxon>Rhabditina</taxon>
        <taxon>Rhabditomorpha</taxon>
        <taxon>Strongyloidea</taxon>
        <taxon>Strongylidae</taxon>
        <taxon>Cylicocyclus</taxon>
    </lineage>
</organism>
<keyword evidence="2" id="KW-0645">Protease</keyword>
<dbReference type="Proteomes" id="UP001176961">
    <property type="component" value="Unassembled WGS sequence"/>
</dbReference>
<accession>A0AA36GMC8</accession>
<gene>
    <name evidence="12" type="ORF">CYNAS_LOCUS6715</name>
</gene>
<feature type="domain" description="Peptidase C1A papain C-terminal" evidence="11">
    <location>
        <begin position="117"/>
        <end position="371"/>
    </location>
</feature>
<dbReference type="PANTHER" id="PTHR12411">
    <property type="entry name" value="CYSTEINE PROTEASE FAMILY C1-RELATED"/>
    <property type="match status" value="1"/>
</dbReference>
<keyword evidence="13" id="KW-1185">Reference proteome</keyword>
<keyword evidence="4" id="KW-0378">Hydrolase</keyword>
<name>A0AA36GMC8_CYLNA</name>
<evidence type="ECO:0000313" key="12">
    <source>
        <dbReference type="EMBL" id="CAJ0594732.1"/>
    </source>
</evidence>
<dbReference type="GO" id="GO:0006508">
    <property type="term" value="P:proteolysis"/>
    <property type="evidence" value="ECO:0007669"/>
    <property type="project" value="UniProtKB-KW"/>
</dbReference>
<dbReference type="SMART" id="SM00645">
    <property type="entry name" value="Pept_C1"/>
    <property type="match status" value="1"/>
</dbReference>
<sequence>MLLLFLLLTSIPAGKPFIGEELKKIAKNDEVEHLTGQALVDGESLTYATHMAGTIYRSCWLPPLVDYINSHQNLYKAKYKPGIEKFVRSRIMRSKYLEDPLAAELMERREIVGEDPLPESFDSREHWPKCAEVIGHIRDQSNCASCWAVANVEVMSDRLCIQSDAKYKVSTPSDTDLLACCGSFCGFGCEGGYTNRGWPYFKASGICTGGPYGDKKSCKPYAFYPCGKHENQTYYGPCPYYNWVTPTCRNMCQLKSRKNYESDKFWGGEAYVVSGNETAIRREIMTKGPVLVTFYVFEDFMYYSGGIYEHYYGYDDQGAHAVKIIGWGVEKGTKYWLVANSWNVDWGEKGFFRIIRGQNECGIEAGVIGGSVDLSKIH</sequence>
<protein>
    <recommendedName>
        <fullName evidence="11">Peptidase C1A papain C-terminal domain-containing protein</fullName>
    </recommendedName>
</protein>
<proteinExistence type="inferred from homology"/>
<comment type="function">
    <text evidence="9">Expression of the protease correlates with blood-feeding and suggests a role for the protease in blood digestion.</text>
</comment>
<feature type="signal peptide" evidence="10">
    <location>
        <begin position="1"/>
        <end position="16"/>
    </location>
</feature>
<dbReference type="Gene3D" id="3.90.70.10">
    <property type="entry name" value="Cysteine proteinases"/>
    <property type="match status" value="1"/>
</dbReference>
<keyword evidence="5" id="KW-0788">Thiol protease</keyword>
<evidence type="ECO:0000256" key="4">
    <source>
        <dbReference type="ARBA" id="ARBA00022801"/>
    </source>
</evidence>
<evidence type="ECO:0000256" key="5">
    <source>
        <dbReference type="ARBA" id="ARBA00022807"/>
    </source>
</evidence>
<evidence type="ECO:0000256" key="9">
    <source>
        <dbReference type="ARBA" id="ARBA00057399"/>
    </source>
</evidence>
<keyword evidence="8" id="KW-0325">Glycoprotein</keyword>
<dbReference type="InterPro" id="IPR025661">
    <property type="entry name" value="Pept_asp_AS"/>
</dbReference>
<evidence type="ECO:0000256" key="10">
    <source>
        <dbReference type="SAM" id="SignalP"/>
    </source>
</evidence>
<evidence type="ECO:0000256" key="2">
    <source>
        <dbReference type="ARBA" id="ARBA00022670"/>
    </source>
</evidence>
<dbReference type="PROSITE" id="PS00639">
    <property type="entry name" value="THIOL_PROTEASE_HIS"/>
    <property type="match status" value="1"/>
</dbReference>
<comment type="similarity">
    <text evidence="1">Belongs to the peptidase C1 family.</text>
</comment>
<keyword evidence="6" id="KW-0865">Zymogen</keyword>
<evidence type="ECO:0000256" key="7">
    <source>
        <dbReference type="ARBA" id="ARBA00023157"/>
    </source>
</evidence>
<evidence type="ECO:0000313" key="13">
    <source>
        <dbReference type="Proteomes" id="UP001176961"/>
    </source>
</evidence>
<dbReference type="PROSITE" id="PS00640">
    <property type="entry name" value="THIOL_PROTEASE_ASN"/>
    <property type="match status" value="1"/>
</dbReference>
<evidence type="ECO:0000259" key="11">
    <source>
        <dbReference type="SMART" id="SM00645"/>
    </source>
</evidence>
<dbReference type="EMBL" id="CATQJL010000112">
    <property type="protein sequence ID" value="CAJ0594732.1"/>
    <property type="molecule type" value="Genomic_DNA"/>
</dbReference>
<keyword evidence="7" id="KW-1015">Disulfide bond</keyword>
<evidence type="ECO:0000256" key="6">
    <source>
        <dbReference type="ARBA" id="ARBA00023145"/>
    </source>
</evidence>
<dbReference type="GO" id="GO:0008234">
    <property type="term" value="F:cysteine-type peptidase activity"/>
    <property type="evidence" value="ECO:0007669"/>
    <property type="project" value="UniProtKB-KW"/>
</dbReference>
<keyword evidence="3 10" id="KW-0732">Signal</keyword>
<dbReference type="CDD" id="cd02620">
    <property type="entry name" value="Peptidase_C1A_CathepsinB"/>
    <property type="match status" value="1"/>
</dbReference>
<dbReference type="FunFam" id="3.90.70.10:FF:000031">
    <property type="entry name" value="Cathepsin B"/>
    <property type="match status" value="1"/>
</dbReference>
<dbReference type="AlphaFoldDB" id="A0AA36GMC8"/>
<feature type="chain" id="PRO_5041305552" description="Peptidase C1A papain C-terminal domain-containing protein" evidence="10">
    <location>
        <begin position="17"/>
        <end position="378"/>
    </location>
</feature>
<dbReference type="PRINTS" id="PR00705">
    <property type="entry name" value="PAPAIN"/>
</dbReference>
<dbReference type="Pfam" id="PF00112">
    <property type="entry name" value="Peptidase_C1"/>
    <property type="match status" value="1"/>
</dbReference>